<reference evidence="2" key="1">
    <citation type="submission" date="2019-04" db="EMBL/GenBank/DDBJ databases">
        <title>Evolution of Biomass-Degrading Anaerobic Consortia Revealed by Metagenomics.</title>
        <authorList>
            <person name="Peng X."/>
        </authorList>
    </citation>
    <scope>NUCLEOTIDE SEQUENCE</scope>
    <source>
        <strain evidence="2">SIG13</strain>
    </source>
</reference>
<accession>A0A8T3VGQ0</accession>
<dbReference type="InterPro" id="IPR008964">
    <property type="entry name" value="Invasin/intimin_cell_adhesion"/>
</dbReference>
<evidence type="ECO:0000313" key="3">
    <source>
        <dbReference type="Proteomes" id="UP000713479"/>
    </source>
</evidence>
<comment type="caution">
    <text evidence="2">The sequence shown here is derived from an EMBL/GenBank/DDBJ whole genome shotgun (WGS) entry which is preliminary data.</text>
</comment>
<evidence type="ECO:0000313" key="2">
    <source>
        <dbReference type="EMBL" id="MBE6510262.1"/>
    </source>
</evidence>
<dbReference type="Gene3D" id="2.60.40.10">
    <property type="entry name" value="Immunoglobulins"/>
    <property type="match status" value="4"/>
</dbReference>
<evidence type="ECO:0000259" key="1">
    <source>
        <dbReference type="Pfam" id="PF16640"/>
    </source>
</evidence>
<dbReference type="InterPro" id="IPR013783">
    <property type="entry name" value="Ig-like_fold"/>
</dbReference>
<dbReference type="Pfam" id="PF16640">
    <property type="entry name" value="Big_3_5"/>
    <property type="match status" value="2"/>
</dbReference>
<feature type="domain" description="Bacterial Ig-like" evidence="1">
    <location>
        <begin position="81"/>
        <end position="152"/>
    </location>
</feature>
<dbReference type="InterPro" id="IPR032109">
    <property type="entry name" value="Big_3_5"/>
</dbReference>
<dbReference type="EMBL" id="SUTF01000003">
    <property type="protein sequence ID" value="MBE6510262.1"/>
    <property type="molecule type" value="Genomic_DNA"/>
</dbReference>
<dbReference type="AlphaFoldDB" id="A0A8T3VGQ0"/>
<protein>
    <recommendedName>
        <fullName evidence="1">Bacterial Ig-like domain-containing protein</fullName>
    </recommendedName>
</protein>
<sequence>ITTSASLTEVVIVDVGGKNYTTFVENGKGSLTVRDLAQGNYTVTVYFPGNTKYDAQSNTTKFAVNGKKSSALSIDTIDILVGQDEIITVNVNKDATGNITVVIRGREYTETINDGVASFTISDLTARDYEVTAIYSGDDNFLASENTANFTVSKLDLGIIVTAQNITAGSVEDIAVELSEKINGIVLVNVDSVGYYVNVTDGRGALKLSHLGAGSYDVSAQFLGDDKYNAQSNVTSFTVKAVTDEDIKVDVDLENKTITIEVPENATGNVTVVIDGKNVTGEVINNTIVVNITDLLPGNHTIEVIYGDKNYTVYDNTTDIEIPKVDDYEFDVGIDVDGDTVEISVDLPEDVNGVVLVDVDGKGYYMNVTNGTGKMILTDLDDGEHNISVTYPGNEKYSEVKNSTSFNVTGEKKLDIDIIVTAQNITAGSVEDIAVELSEKINGIVLVNVDSVGYYVNVTDGRGALKLSHLGAGSYDVSAQFLGDDKYNAQSNVTSFTVKAVTDEDIKVDVDLENKTITIEVPENATGNVTVVIDGKNVTGEVINNTIVVNITDLLPGNHTIEVIYGDKNYTVYDNTTDIEIPKVDDYEFDVGIDVDGDTVEISVDLPEDVNGVVLVDVDGKGYYMNVTNGTGKMILTDLDDGEHNVSIRYPGNEKYAEVKNSTSFTIEGGQTTPIEISADNINVGEKLTVEVTVPSDAKGSVVLEIDGKTYTAPINNGVAKFNIEGLDAGNYTVKAIYAGDDKYPANSTSTTVEVTKVEDYPINVTVDGKDITITLPEDAEGNVTVIIDGKNYTAEVENGTAVINVPDLDPGEHNITVIYGDDKYSPESNSTVIDVPNKLLIDAPSVIKYYSGPERFYVYLEDMYGNKIANASISITINGVTYSRVTDANGTASLAINLPSNNYTVLVTFPGNDEFNATNLTSTVEVLPTIYASDVFKVFRNGTQYYALFLDGNGNPLVNTDVSFNIHGVFYTRTTNATGWAKLNINLERGEYILTAINPVTGEMKSNNVTVISRIVENHDLVKYYRNGTQYTARIVAKDGSYVGAGEKVTFNIHGVFYNRYTDSNGYVTLNINLEPGDYIITAYYEDCAEGNMIHVLPVLFTRDLVMNYKDGSQFIAHLLDGQGNPYPGQNINFNVNGVFYDRTTDANGDAKLNINLQSGQYIITSSYNGESNSNTIVIH</sequence>
<dbReference type="SUPFAM" id="SSF49373">
    <property type="entry name" value="Invasin/intimin cell-adhesion fragments"/>
    <property type="match status" value="1"/>
</dbReference>
<name>A0A8T3VGQ0_9EURY</name>
<gene>
    <name evidence="2" type="ORF">E7Z74_03200</name>
</gene>
<feature type="non-terminal residue" evidence="2">
    <location>
        <position position="1"/>
    </location>
</feature>
<feature type="domain" description="Bacterial Ig-like" evidence="1">
    <location>
        <begin position="679"/>
        <end position="756"/>
    </location>
</feature>
<organism evidence="2 3">
    <name type="scientific">Methanobrevibacter millerae</name>
    <dbReference type="NCBI Taxonomy" id="230361"/>
    <lineage>
        <taxon>Archaea</taxon>
        <taxon>Methanobacteriati</taxon>
        <taxon>Methanobacteriota</taxon>
        <taxon>Methanomada group</taxon>
        <taxon>Methanobacteria</taxon>
        <taxon>Methanobacteriales</taxon>
        <taxon>Methanobacteriaceae</taxon>
        <taxon>Methanobrevibacter</taxon>
    </lineage>
</organism>
<dbReference type="Proteomes" id="UP000713479">
    <property type="component" value="Unassembled WGS sequence"/>
</dbReference>
<proteinExistence type="predicted"/>